<keyword evidence="3" id="KW-0808">Transferase</keyword>
<protein>
    <submittedName>
        <fullName evidence="11">Nucleotidyltransferase domain protein</fullName>
    </submittedName>
</protein>
<feature type="domain" description="Polymerase nucleotidyl transferase" evidence="10">
    <location>
        <begin position="92"/>
        <end position="164"/>
    </location>
</feature>
<dbReference type="AlphaFoldDB" id="D0WFG2"/>
<name>D0WFG2_SLAES</name>
<evidence type="ECO:0000256" key="5">
    <source>
        <dbReference type="ARBA" id="ARBA00022723"/>
    </source>
</evidence>
<dbReference type="CDD" id="cd05403">
    <property type="entry name" value="NT_KNTase_like"/>
    <property type="match status" value="1"/>
</dbReference>
<keyword evidence="2" id="KW-1277">Toxin-antitoxin system</keyword>
<reference evidence="11" key="1">
    <citation type="submission" date="2009-10" db="EMBL/GenBank/DDBJ databases">
        <authorList>
            <person name="Weinstock G."/>
            <person name="Sodergren E."/>
            <person name="Clifton S."/>
            <person name="Fulton L."/>
            <person name="Fulton B."/>
            <person name="Courtney L."/>
            <person name="Fronick C."/>
            <person name="Harrison M."/>
            <person name="Strong C."/>
            <person name="Farmer C."/>
            <person name="Delahaunty K."/>
            <person name="Markovic C."/>
            <person name="Hall O."/>
            <person name="Minx P."/>
            <person name="Tomlinson C."/>
            <person name="Mitreva M."/>
            <person name="Nelson J."/>
            <person name="Hou S."/>
            <person name="Wollam A."/>
            <person name="Pepin K.H."/>
            <person name="Johnson M."/>
            <person name="Bhonagiri V."/>
            <person name="Nash W.E."/>
            <person name="Warren W."/>
            <person name="Chinwalla A."/>
            <person name="Mardis E.R."/>
            <person name="Wilson R.K."/>
        </authorList>
    </citation>
    <scope>NUCLEOTIDE SEQUENCE [LARGE SCALE GENOMIC DNA]</scope>
    <source>
        <strain evidence="11">ATCC 700122</strain>
    </source>
</reference>
<organism evidence="11 12">
    <name type="scientific">Slackia exigua (strain ATCC 700122 / DSM 15923 / CIP 105133 / JCM 11022 / KCTC 5966 / S-7)</name>
    <dbReference type="NCBI Taxonomy" id="649764"/>
    <lineage>
        <taxon>Bacteria</taxon>
        <taxon>Bacillati</taxon>
        <taxon>Actinomycetota</taxon>
        <taxon>Coriobacteriia</taxon>
        <taxon>Eggerthellales</taxon>
        <taxon>Eggerthellaceae</taxon>
        <taxon>Slackia</taxon>
    </lineage>
</organism>
<dbReference type="SUPFAM" id="SSF81301">
    <property type="entry name" value="Nucleotidyltransferase"/>
    <property type="match status" value="1"/>
</dbReference>
<evidence type="ECO:0000256" key="4">
    <source>
        <dbReference type="ARBA" id="ARBA00022695"/>
    </source>
</evidence>
<dbReference type="OrthoDB" id="9803128at2"/>
<dbReference type="GO" id="GO:0046872">
    <property type="term" value="F:metal ion binding"/>
    <property type="evidence" value="ECO:0007669"/>
    <property type="project" value="UniProtKB-KW"/>
</dbReference>
<dbReference type="InterPro" id="IPR002934">
    <property type="entry name" value="Polymerase_NTP_transf_dom"/>
</dbReference>
<evidence type="ECO:0000256" key="8">
    <source>
        <dbReference type="ARBA" id="ARBA00022842"/>
    </source>
</evidence>
<comment type="similarity">
    <text evidence="9">Belongs to the MntA antitoxin family.</text>
</comment>
<proteinExistence type="inferred from homology"/>
<evidence type="ECO:0000256" key="3">
    <source>
        <dbReference type="ARBA" id="ARBA00022679"/>
    </source>
</evidence>
<dbReference type="RefSeq" id="WP_006361735.1">
    <property type="nucleotide sequence ID" value="NZ_GG700630.1"/>
</dbReference>
<sequence length="176" mass="19984">MEAMAEHKLPIAMRLPRHEVEVVSEYARKNGLTKTDAFLYFLRQGMANEQSDAYGKRFDEVERLLGEILHKVDVSYPTDVDSIARTVSFEARNFPAIQRIILFGSFARGEAGSESDIDLRLILDRSHPFSLYDLVRFQKAVGQATGREVDAITADDIKNENLARAIDMEGITIYER</sequence>
<dbReference type="GeneID" id="85007112"/>
<gene>
    <name evidence="11" type="ORF">HMPREF0762_00480</name>
</gene>
<dbReference type="InterPro" id="IPR043519">
    <property type="entry name" value="NT_sf"/>
</dbReference>
<dbReference type="PANTHER" id="PTHR33571">
    <property type="entry name" value="SSL8005 PROTEIN"/>
    <property type="match status" value="1"/>
</dbReference>
<dbReference type="GO" id="GO:0005524">
    <property type="term" value="F:ATP binding"/>
    <property type="evidence" value="ECO:0007669"/>
    <property type="project" value="UniProtKB-KW"/>
</dbReference>
<dbReference type="HOGENOM" id="CLU_1524162_0_0_11"/>
<dbReference type="STRING" id="649764.HMPREF0762_00480"/>
<dbReference type="EMBL" id="ACUX02000005">
    <property type="protein sequence ID" value="EEZ61846.1"/>
    <property type="molecule type" value="Genomic_DNA"/>
</dbReference>
<evidence type="ECO:0000256" key="1">
    <source>
        <dbReference type="ARBA" id="ARBA00001946"/>
    </source>
</evidence>
<evidence type="ECO:0000256" key="6">
    <source>
        <dbReference type="ARBA" id="ARBA00022741"/>
    </source>
</evidence>
<dbReference type="GO" id="GO:0016779">
    <property type="term" value="F:nucleotidyltransferase activity"/>
    <property type="evidence" value="ECO:0007669"/>
    <property type="project" value="UniProtKB-KW"/>
</dbReference>
<keyword evidence="5" id="KW-0479">Metal-binding</keyword>
<keyword evidence="7" id="KW-0067">ATP-binding</keyword>
<evidence type="ECO:0000313" key="11">
    <source>
        <dbReference type="EMBL" id="EEZ61846.1"/>
    </source>
</evidence>
<evidence type="ECO:0000256" key="2">
    <source>
        <dbReference type="ARBA" id="ARBA00022649"/>
    </source>
</evidence>
<comment type="cofactor">
    <cofactor evidence="1">
        <name>Mg(2+)</name>
        <dbReference type="ChEBI" id="CHEBI:18420"/>
    </cofactor>
</comment>
<dbReference type="Proteomes" id="UP000006001">
    <property type="component" value="Unassembled WGS sequence"/>
</dbReference>
<evidence type="ECO:0000256" key="7">
    <source>
        <dbReference type="ARBA" id="ARBA00022840"/>
    </source>
</evidence>
<keyword evidence="6" id="KW-0547">Nucleotide-binding</keyword>
<keyword evidence="8" id="KW-0460">Magnesium</keyword>
<dbReference type="PANTHER" id="PTHR33571:SF14">
    <property type="entry name" value="PROTEIN ADENYLYLTRANSFERASE MJ0435-RELATED"/>
    <property type="match status" value="1"/>
</dbReference>
<keyword evidence="4" id="KW-0548">Nucleotidyltransferase</keyword>
<dbReference type="Pfam" id="PF01909">
    <property type="entry name" value="NTP_transf_2"/>
    <property type="match status" value="1"/>
</dbReference>
<evidence type="ECO:0000256" key="9">
    <source>
        <dbReference type="ARBA" id="ARBA00038276"/>
    </source>
</evidence>
<accession>D0WFG2</accession>
<evidence type="ECO:0000259" key="10">
    <source>
        <dbReference type="Pfam" id="PF01909"/>
    </source>
</evidence>
<evidence type="ECO:0000313" key="12">
    <source>
        <dbReference type="Proteomes" id="UP000006001"/>
    </source>
</evidence>
<comment type="caution">
    <text evidence="11">The sequence shown here is derived from an EMBL/GenBank/DDBJ whole genome shotgun (WGS) entry which is preliminary data.</text>
</comment>
<dbReference type="InterPro" id="IPR052038">
    <property type="entry name" value="Type-VII_TA_antitoxin"/>
</dbReference>
<dbReference type="eggNOG" id="COG1669">
    <property type="taxonomic scope" value="Bacteria"/>
</dbReference>
<dbReference type="Gene3D" id="3.30.460.10">
    <property type="entry name" value="Beta Polymerase, domain 2"/>
    <property type="match status" value="1"/>
</dbReference>
<keyword evidence="12" id="KW-1185">Reference proteome</keyword>